<reference evidence="2 3" key="1">
    <citation type="submission" date="2019-03" db="EMBL/GenBank/DDBJ databases">
        <title>Genomic Encyclopedia of Type Strains, Phase IV (KMG-V): Genome sequencing to study the core and pangenomes of soil and plant-associated prokaryotes.</title>
        <authorList>
            <person name="Whitman W."/>
        </authorList>
    </citation>
    <scope>NUCLEOTIDE SEQUENCE [LARGE SCALE GENOMIC DNA]</scope>
    <source>
        <strain evidence="2 3">Gr42</strain>
    </source>
</reference>
<accession>A0A4R3R5S3</accession>
<name>A0A4R3R5S3_9HYPH</name>
<keyword evidence="3" id="KW-1185">Reference proteome</keyword>
<organism evidence="2 3">
    <name type="scientific">Rhizobium azibense</name>
    <dbReference type="NCBI Taxonomy" id="1136135"/>
    <lineage>
        <taxon>Bacteria</taxon>
        <taxon>Pseudomonadati</taxon>
        <taxon>Pseudomonadota</taxon>
        <taxon>Alphaproteobacteria</taxon>
        <taxon>Hyphomicrobiales</taxon>
        <taxon>Rhizobiaceae</taxon>
        <taxon>Rhizobium/Agrobacterium group</taxon>
        <taxon>Rhizobium</taxon>
    </lineage>
</organism>
<dbReference type="AlphaFoldDB" id="A0A4R3R5S3"/>
<evidence type="ECO:0000313" key="3">
    <source>
        <dbReference type="Proteomes" id="UP000295547"/>
    </source>
</evidence>
<gene>
    <name evidence="2" type="ORF">EV130_102499</name>
</gene>
<protein>
    <submittedName>
        <fullName evidence="2">Uncharacterized protein</fullName>
    </submittedName>
</protein>
<feature type="region of interest" description="Disordered" evidence="1">
    <location>
        <begin position="1"/>
        <end position="21"/>
    </location>
</feature>
<evidence type="ECO:0000313" key="2">
    <source>
        <dbReference type="EMBL" id="TCU29317.1"/>
    </source>
</evidence>
<evidence type="ECO:0000256" key="1">
    <source>
        <dbReference type="SAM" id="MobiDB-lite"/>
    </source>
</evidence>
<sequence>MILAPAAYGAGSPHRERSKMEELRSITISNERLDDCRDVVEPDLQDLIRTTIASGFSAEEVLIAISELVAEDFAAVVKTPCVH</sequence>
<dbReference type="EMBL" id="SMBJ01000002">
    <property type="protein sequence ID" value="TCU29317.1"/>
    <property type="molecule type" value="Genomic_DNA"/>
</dbReference>
<comment type="caution">
    <text evidence="2">The sequence shown here is derived from an EMBL/GenBank/DDBJ whole genome shotgun (WGS) entry which is preliminary data.</text>
</comment>
<proteinExistence type="predicted"/>
<dbReference type="Proteomes" id="UP000295547">
    <property type="component" value="Unassembled WGS sequence"/>
</dbReference>